<sequence length="272" mass="31062">MHDRAPIIWMNPNFPNCKYCNQTNCVKPIISDKRSINWLLLLLGQKIGCCKTDELKYFCRQTKNHRTGCKLGRRRWSGTSLDLLKLQPTLPCLTFSLILPCQENNVNDEENTAKLNVATRNHRRVGLTARARRTSNQSIKEGKSEIITPPYPWVTSRRAIVHTLDYLISNEITIISGEVQCKKCEGQYQIRYDLQEKFKEIATFISKTKSTIVGSVSAKPCGWGLWGVNLVALIRWTQADTDHVCTSRDLPGDGVLKDRSHHLQDVWVIPVK</sequence>
<keyword evidence="3" id="KW-1185">Reference proteome</keyword>
<feature type="domain" description="DUF7086" evidence="1">
    <location>
        <begin position="1"/>
        <end position="70"/>
    </location>
</feature>
<evidence type="ECO:0000313" key="3">
    <source>
        <dbReference type="Proteomes" id="UP001291623"/>
    </source>
</evidence>
<dbReference type="PANTHER" id="PTHR34272:SF7">
    <property type="match status" value="1"/>
</dbReference>
<dbReference type="Proteomes" id="UP001291623">
    <property type="component" value="Unassembled WGS sequence"/>
</dbReference>
<evidence type="ECO:0000313" key="2">
    <source>
        <dbReference type="EMBL" id="KAK4342944.1"/>
    </source>
</evidence>
<proteinExistence type="predicted"/>
<reference evidence="2" key="1">
    <citation type="submission" date="2023-12" db="EMBL/GenBank/DDBJ databases">
        <title>Genome assembly of Anisodus tanguticus.</title>
        <authorList>
            <person name="Wang Y.-J."/>
        </authorList>
    </citation>
    <scope>NUCLEOTIDE SEQUENCE</scope>
    <source>
        <strain evidence="2">KB-2021</strain>
        <tissue evidence="2">Leaf</tissue>
    </source>
</reference>
<dbReference type="Pfam" id="PF23324">
    <property type="entry name" value="DUF7086"/>
    <property type="match status" value="2"/>
</dbReference>
<organism evidence="2 3">
    <name type="scientific">Anisodus tanguticus</name>
    <dbReference type="NCBI Taxonomy" id="243964"/>
    <lineage>
        <taxon>Eukaryota</taxon>
        <taxon>Viridiplantae</taxon>
        <taxon>Streptophyta</taxon>
        <taxon>Embryophyta</taxon>
        <taxon>Tracheophyta</taxon>
        <taxon>Spermatophyta</taxon>
        <taxon>Magnoliopsida</taxon>
        <taxon>eudicotyledons</taxon>
        <taxon>Gunneridae</taxon>
        <taxon>Pentapetalae</taxon>
        <taxon>asterids</taxon>
        <taxon>lamiids</taxon>
        <taxon>Solanales</taxon>
        <taxon>Solanaceae</taxon>
        <taxon>Solanoideae</taxon>
        <taxon>Hyoscyameae</taxon>
        <taxon>Anisodus</taxon>
    </lineage>
</organism>
<comment type="caution">
    <text evidence="2">The sequence shown here is derived from an EMBL/GenBank/DDBJ whole genome shotgun (WGS) entry which is preliminary data.</text>
</comment>
<accession>A0AAE1QZM8</accession>
<dbReference type="InterPro" id="IPR055513">
    <property type="entry name" value="DUF7086"/>
</dbReference>
<evidence type="ECO:0000259" key="1">
    <source>
        <dbReference type="Pfam" id="PF23324"/>
    </source>
</evidence>
<dbReference type="AlphaFoldDB" id="A0AAE1QZM8"/>
<name>A0AAE1QZM8_9SOLA</name>
<dbReference type="EMBL" id="JAVYJV010000021">
    <property type="protein sequence ID" value="KAK4342944.1"/>
    <property type="molecule type" value="Genomic_DNA"/>
</dbReference>
<feature type="domain" description="DUF7086" evidence="1">
    <location>
        <begin position="164"/>
        <end position="212"/>
    </location>
</feature>
<gene>
    <name evidence="2" type="ORF">RND71_038760</name>
</gene>
<dbReference type="PANTHER" id="PTHR34272">
    <property type="entry name" value="EXPRESSED PROTEIN"/>
    <property type="match status" value="1"/>
</dbReference>
<protein>
    <recommendedName>
        <fullName evidence="1">DUF7086 domain-containing protein</fullName>
    </recommendedName>
</protein>